<evidence type="ECO:0000256" key="13">
    <source>
        <dbReference type="SAM" id="MobiDB-lite"/>
    </source>
</evidence>
<keyword evidence="5 11" id="KW-0812">Transmembrane</keyword>
<evidence type="ECO:0000256" key="9">
    <source>
        <dbReference type="ARBA" id="ARBA00023136"/>
    </source>
</evidence>
<proteinExistence type="inferred from homology"/>
<dbReference type="SUPFAM" id="SSF56935">
    <property type="entry name" value="Porins"/>
    <property type="match status" value="1"/>
</dbReference>
<dbReference type="CDD" id="cd01347">
    <property type="entry name" value="ligand_gated_channel"/>
    <property type="match status" value="1"/>
</dbReference>
<keyword evidence="2 11" id="KW-0813">Transport</keyword>
<evidence type="ECO:0000256" key="3">
    <source>
        <dbReference type="ARBA" id="ARBA00022452"/>
    </source>
</evidence>
<dbReference type="PROSITE" id="PS52016">
    <property type="entry name" value="TONB_DEPENDENT_REC_3"/>
    <property type="match status" value="1"/>
</dbReference>
<gene>
    <name evidence="16" type="ORF">X907_1235</name>
</gene>
<dbReference type="InterPro" id="IPR000531">
    <property type="entry name" value="Beta-barrel_TonB"/>
</dbReference>
<evidence type="ECO:0000256" key="11">
    <source>
        <dbReference type="PROSITE-ProRule" id="PRU01360"/>
    </source>
</evidence>
<feature type="region of interest" description="Disordered" evidence="13">
    <location>
        <begin position="1"/>
        <end position="20"/>
    </location>
</feature>
<evidence type="ECO:0000256" key="4">
    <source>
        <dbReference type="ARBA" id="ARBA00022496"/>
    </source>
</evidence>
<dbReference type="InterPro" id="IPR012910">
    <property type="entry name" value="Plug_dom"/>
</dbReference>
<evidence type="ECO:0000259" key="14">
    <source>
        <dbReference type="Pfam" id="PF00593"/>
    </source>
</evidence>
<dbReference type="InterPro" id="IPR039426">
    <property type="entry name" value="TonB-dep_rcpt-like"/>
</dbReference>
<evidence type="ECO:0000256" key="5">
    <source>
        <dbReference type="ARBA" id="ARBA00022692"/>
    </source>
</evidence>
<evidence type="ECO:0000256" key="8">
    <source>
        <dbReference type="ARBA" id="ARBA00023077"/>
    </source>
</evidence>
<evidence type="ECO:0000256" key="7">
    <source>
        <dbReference type="ARBA" id="ARBA00023065"/>
    </source>
</evidence>
<dbReference type="AlphaFoldDB" id="A0A3T0E934"/>
<dbReference type="Pfam" id="PF00593">
    <property type="entry name" value="TonB_dep_Rec_b-barrel"/>
    <property type="match status" value="1"/>
</dbReference>
<feature type="domain" description="TonB-dependent receptor-like beta-barrel" evidence="14">
    <location>
        <begin position="298"/>
        <end position="718"/>
    </location>
</feature>
<keyword evidence="16" id="KW-0675">Receptor</keyword>
<keyword evidence="3 11" id="KW-1134">Transmembrane beta strand</keyword>
<dbReference type="InterPro" id="IPR036942">
    <property type="entry name" value="Beta-barrel_TonB_sf"/>
</dbReference>
<evidence type="ECO:0000313" key="17">
    <source>
        <dbReference type="Proteomes" id="UP000286954"/>
    </source>
</evidence>
<dbReference type="KEGG" id="gak:X907_1235"/>
<dbReference type="Proteomes" id="UP000286954">
    <property type="component" value="Chromosome"/>
</dbReference>
<reference evidence="16 17" key="1">
    <citation type="submission" date="2016-12" db="EMBL/GenBank/DDBJ databases">
        <title>The genome of dimorphic prosthecate Glycocaulis alkaliphilus 6b-8t, isolated from crude oil dictates its adaptability in petroleum environments.</title>
        <authorList>
            <person name="Wu X.-L."/>
            <person name="Geng S."/>
        </authorList>
    </citation>
    <scope>NUCLEOTIDE SEQUENCE [LARGE SCALE GENOMIC DNA]</scope>
    <source>
        <strain evidence="16 17">6B-8</strain>
    </source>
</reference>
<accession>A0A3T0E934</accession>
<dbReference type="EMBL" id="CP018911">
    <property type="protein sequence ID" value="AZU03770.1"/>
    <property type="molecule type" value="Genomic_DNA"/>
</dbReference>
<dbReference type="PANTHER" id="PTHR32552:SF81">
    <property type="entry name" value="TONB-DEPENDENT OUTER MEMBRANE RECEPTOR"/>
    <property type="match status" value="1"/>
</dbReference>
<organism evidence="16 17">
    <name type="scientific">Glycocaulis alkaliphilus</name>
    <dbReference type="NCBI Taxonomy" id="1434191"/>
    <lineage>
        <taxon>Bacteria</taxon>
        <taxon>Pseudomonadati</taxon>
        <taxon>Pseudomonadota</taxon>
        <taxon>Alphaproteobacteria</taxon>
        <taxon>Maricaulales</taxon>
        <taxon>Maricaulaceae</taxon>
        <taxon>Glycocaulis</taxon>
    </lineage>
</organism>
<dbReference type="PANTHER" id="PTHR32552">
    <property type="entry name" value="FERRICHROME IRON RECEPTOR-RELATED"/>
    <property type="match status" value="1"/>
</dbReference>
<evidence type="ECO:0000256" key="2">
    <source>
        <dbReference type="ARBA" id="ARBA00022448"/>
    </source>
</evidence>
<keyword evidence="4" id="KW-0410">Iron transport</keyword>
<evidence type="ECO:0000256" key="1">
    <source>
        <dbReference type="ARBA" id="ARBA00004571"/>
    </source>
</evidence>
<name>A0A3T0E934_9PROT</name>
<comment type="similarity">
    <text evidence="11 12">Belongs to the TonB-dependent receptor family.</text>
</comment>
<dbReference type="GO" id="GO:0006826">
    <property type="term" value="P:iron ion transport"/>
    <property type="evidence" value="ECO:0007669"/>
    <property type="project" value="UniProtKB-KW"/>
</dbReference>
<comment type="subcellular location">
    <subcellularLocation>
        <location evidence="1 11">Cell outer membrane</location>
        <topology evidence="1 11">Multi-pass membrane protein</topology>
    </subcellularLocation>
</comment>
<dbReference type="Pfam" id="PF07715">
    <property type="entry name" value="Plug"/>
    <property type="match status" value="1"/>
</dbReference>
<evidence type="ECO:0000313" key="16">
    <source>
        <dbReference type="EMBL" id="AZU03770.1"/>
    </source>
</evidence>
<sequence length="754" mass="81502">MMQAIPPALPESKRHTGEVQMNRSKAWLRLSVGAMALTGALASAGTAIAQSAEIITVTAQRREQSVQDVPVAVTAFSAADLRDSSIAGVEGIAERTPGFTMTRFNIGEPQLYIRGIGSTSDSAAGDPSVAVSIDEVYIGRAGGGALSFFDVERVEVLRGPQGTLYGRNAAGGAVNIISARPDATQSFGEFTFGYGDYNDRQVSAVLNGPLGEAAAGRLAFLYQANDGYSESVPSGSDLGGSSTWGVRGAISWDAGNWSFLAQADYARDETDGQARVPVLGPNTNPAFVPLIGAIRAGLNERQSFSDPDTFQERDSWGFLFRADTTFGDMDFTSLTSYRGLEFSWFDDLGGLPVPPYVLRVEDINEDEAWQFTQEFRLSRTLGNGAFWVAGLYLFHEEVDRNERFIVDARAPLPAIASGDVTFFQEATNQSAAVFAQLTMPLADTLNLTVGGRLTYDSKEIFARGVDNDTPGGPFPGIPLGPPPGVAYPAGASGSESWTEPTWRLALDWQASDNVMLYASYDRGYKSGLYPSQAQSAVQATTALDPEILDNFEIGMKSTFAQGRGIFNLAAFYTDYQSLQVYELLGLALSTSNADAEIRGVEAEFAFQANDYFQFGGSYAYLDAQYTTDAVSNLGVLPYNGNQLTRSPEHQYNVYAALTVPVGTGTARARVDYNWTGDYFFDPSNAPETLVSSYGTVDARLSWGPDNANWDISLWGRNLTDELYPSHIIKNLDIGFTVFAPPRTFGAQFRMRLGG</sequence>
<keyword evidence="17" id="KW-1185">Reference proteome</keyword>
<evidence type="ECO:0000259" key="15">
    <source>
        <dbReference type="Pfam" id="PF07715"/>
    </source>
</evidence>
<evidence type="ECO:0000256" key="12">
    <source>
        <dbReference type="RuleBase" id="RU003357"/>
    </source>
</evidence>
<dbReference type="GO" id="GO:0009279">
    <property type="term" value="C:cell outer membrane"/>
    <property type="evidence" value="ECO:0007669"/>
    <property type="project" value="UniProtKB-SubCell"/>
</dbReference>
<feature type="domain" description="TonB-dependent receptor plug" evidence="15">
    <location>
        <begin position="66"/>
        <end position="173"/>
    </location>
</feature>
<keyword evidence="6" id="KW-0408">Iron</keyword>
<dbReference type="Gene3D" id="2.40.170.20">
    <property type="entry name" value="TonB-dependent receptor, beta-barrel domain"/>
    <property type="match status" value="1"/>
</dbReference>
<keyword evidence="7" id="KW-0406">Ion transport</keyword>
<keyword evidence="10 11" id="KW-0998">Cell outer membrane</keyword>
<protein>
    <submittedName>
        <fullName evidence="16">TonB-dependent receptor</fullName>
    </submittedName>
</protein>
<keyword evidence="8 12" id="KW-0798">TonB box</keyword>
<evidence type="ECO:0000256" key="6">
    <source>
        <dbReference type="ARBA" id="ARBA00023004"/>
    </source>
</evidence>
<evidence type="ECO:0000256" key="10">
    <source>
        <dbReference type="ARBA" id="ARBA00023237"/>
    </source>
</evidence>
<keyword evidence="9 11" id="KW-0472">Membrane</keyword>